<dbReference type="RefSeq" id="WP_140588087.1">
    <property type="nucleotide sequence ID" value="NZ_VFRR01000010.1"/>
</dbReference>
<dbReference type="InterPro" id="IPR045445">
    <property type="entry name" value="DUF6502"/>
</dbReference>
<dbReference type="EMBL" id="VFRR01000010">
    <property type="protein sequence ID" value="TPE53412.1"/>
    <property type="molecule type" value="Genomic_DNA"/>
</dbReference>
<organism evidence="1 2">
    <name type="scientific">Maribrevibacterium harenarium</name>
    <dbReference type="NCBI Taxonomy" id="2589817"/>
    <lineage>
        <taxon>Bacteria</taxon>
        <taxon>Pseudomonadati</taxon>
        <taxon>Pseudomonadota</taxon>
        <taxon>Gammaproteobacteria</taxon>
        <taxon>Oceanospirillales</taxon>
        <taxon>Oceanospirillaceae</taxon>
        <taxon>Maribrevibacterium</taxon>
    </lineage>
</organism>
<dbReference type="Proteomes" id="UP000315901">
    <property type="component" value="Unassembled WGS sequence"/>
</dbReference>
<reference evidence="1 2" key="1">
    <citation type="submission" date="2019-06" db="EMBL/GenBank/DDBJ databases">
        <title>A novel bacterium of genus Marinomonas, isolated from coastal sand.</title>
        <authorList>
            <person name="Huang H."/>
            <person name="Mo K."/>
            <person name="Hu Y."/>
        </authorList>
    </citation>
    <scope>NUCLEOTIDE SEQUENCE [LARGE SCALE GENOMIC DNA]</scope>
    <source>
        <strain evidence="1 2">HB171799</strain>
    </source>
</reference>
<dbReference type="Pfam" id="PF20112">
    <property type="entry name" value="DUF6502"/>
    <property type="match status" value="1"/>
</dbReference>
<comment type="caution">
    <text evidence="1">The sequence shown here is derived from an EMBL/GenBank/DDBJ whole genome shotgun (WGS) entry which is preliminary data.</text>
</comment>
<dbReference type="AlphaFoldDB" id="A0A501WXG7"/>
<sequence length="281" mass="31949">MPTIDPQPTDDTSQDTKQLIAKAMKKVLGSLVRLLLRQGIDYGAVQEWLKQAFVEETRKELERRGEKVTLSRISVISGVHRKDVKRLSEIQEQETPRNERSSITSRLVSLWLGDSQYLNEQGQPKCLSRSGEDSFDALVESVSKDVRPRTILDDWLQRGLISGNDQQGYELNAQALYPSEDQATKVAFFARNTADHIAACEHNLRGESSPFPERSVFYNHLSKDSVDELQQLASEQGQALLIRLNKRAQELARQDDAQGGGDHRFILGTYFYREQERKDDA</sequence>
<evidence type="ECO:0000313" key="1">
    <source>
        <dbReference type="EMBL" id="TPE53412.1"/>
    </source>
</evidence>
<evidence type="ECO:0000313" key="2">
    <source>
        <dbReference type="Proteomes" id="UP000315901"/>
    </source>
</evidence>
<keyword evidence="2" id="KW-1185">Reference proteome</keyword>
<protein>
    <submittedName>
        <fullName evidence="1">Uncharacterized protein</fullName>
    </submittedName>
</protein>
<accession>A0A501WXG7</accession>
<proteinExistence type="predicted"/>
<name>A0A501WXG7_9GAMM</name>
<gene>
    <name evidence="1" type="ORF">FJM67_07095</name>
</gene>
<dbReference type="OrthoDB" id="6356376at2"/>